<keyword evidence="1" id="KW-0732">Signal</keyword>
<evidence type="ECO:0000313" key="2">
    <source>
        <dbReference type="EMBL" id="ODN70693.1"/>
    </source>
</evidence>
<proteinExistence type="predicted"/>
<accession>A0A1E3H2Y6</accession>
<reference evidence="2 3" key="1">
    <citation type="submission" date="2016-07" db="EMBL/GenBank/DDBJ databases">
        <title>Draft Genome Sequence of Methylobrevis pamukkalensis PK2.</title>
        <authorList>
            <person name="Vasilenko O.V."/>
            <person name="Doronina N.V."/>
            <person name="Shmareva M.N."/>
            <person name="Tarlachkov S.V."/>
            <person name="Mustakhimov I."/>
            <person name="Trotsenko Y.A."/>
        </authorList>
    </citation>
    <scope>NUCLEOTIDE SEQUENCE [LARGE SCALE GENOMIC DNA]</scope>
    <source>
        <strain evidence="2 3">PK2</strain>
    </source>
</reference>
<dbReference type="EMBL" id="MCRJ01000042">
    <property type="protein sequence ID" value="ODN70693.1"/>
    <property type="molecule type" value="Genomic_DNA"/>
</dbReference>
<dbReference type="SUPFAM" id="SSF53822">
    <property type="entry name" value="Periplasmic binding protein-like I"/>
    <property type="match status" value="1"/>
</dbReference>
<protein>
    <recommendedName>
        <fullName evidence="4">D-ribose-binding periplasmic protein</fullName>
    </recommendedName>
</protein>
<name>A0A1E3H2Y6_9HYPH</name>
<feature type="signal peptide" evidence="1">
    <location>
        <begin position="1"/>
        <end position="26"/>
    </location>
</feature>
<evidence type="ECO:0000313" key="3">
    <source>
        <dbReference type="Proteomes" id="UP000094622"/>
    </source>
</evidence>
<evidence type="ECO:0008006" key="4">
    <source>
        <dbReference type="Google" id="ProtNLM"/>
    </source>
</evidence>
<dbReference type="AlphaFoldDB" id="A0A1E3H2Y6"/>
<sequence length="88" mass="9241">MFSRRTALLAAAATLVLAGAVQSANAAEAKKIGLAVANLQANFFNQIKQSVEAYAKEKGIEVITVAPAAMRLPRSARSRISSPRTSTP</sequence>
<dbReference type="PROSITE" id="PS51318">
    <property type="entry name" value="TAT"/>
    <property type="match status" value="1"/>
</dbReference>
<feature type="chain" id="PRO_5009128871" description="D-ribose-binding periplasmic protein" evidence="1">
    <location>
        <begin position="27"/>
        <end position="88"/>
    </location>
</feature>
<dbReference type="InterPro" id="IPR006311">
    <property type="entry name" value="TAT_signal"/>
</dbReference>
<comment type="caution">
    <text evidence="2">The sequence shown here is derived from an EMBL/GenBank/DDBJ whole genome shotgun (WGS) entry which is preliminary data.</text>
</comment>
<evidence type="ECO:0000256" key="1">
    <source>
        <dbReference type="SAM" id="SignalP"/>
    </source>
</evidence>
<organism evidence="2 3">
    <name type="scientific">Methylobrevis pamukkalensis</name>
    <dbReference type="NCBI Taxonomy" id="1439726"/>
    <lineage>
        <taxon>Bacteria</taxon>
        <taxon>Pseudomonadati</taxon>
        <taxon>Pseudomonadota</taxon>
        <taxon>Alphaproteobacteria</taxon>
        <taxon>Hyphomicrobiales</taxon>
        <taxon>Pleomorphomonadaceae</taxon>
        <taxon>Methylobrevis</taxon>
    </lineage>
</organism>
<dbReference type="Gene3D" id="3.40.50.2300">
    <property type="match status" value="1"/>
</dbReference>
<gene>
    <name evidence="2" type="ORF">A6302_01978</name>
</gene>
<keyword evidence="3" id="KW-1185">Reference proteome</keyword>
<dbReference type="PATRIC" id="fig|1439726.3.peg.2093"/>
<dbReference type="Proteomes" id="UP000094622">
    <property type="component" value="Unassembled WGS sequence"/>
</dbReference>
<dbReference type="InterPro" id="IPR028082">
    <property type="entry name" value="Peripla_BP_I"/>
</dbReference>